<dbReference type="GO" id="GO:0031624">
    <property type="term" value="F:ubiquitin conjugating enzyme binding"/>
    <property type="evidence" value="ECO:0007669"/>
    <property type="project" value="TreeGrafter"/>
</dbReference>
<feature type="compositionally biased region" description="Low complexity" evidence="1">
    <location>
        <begin position="24"/>
        <end position="51"/>
    </location>
</feature>
<dbReference type="FunFam" id="1.10.8.10:FF:000064">
    <property type="entry name" value="Similar to CUE domain-containing protein"/>
    <property type="match status" value="1"/>
</dbReference>
<feature type="compositionally biased region" description="Polar residues" evidence="1">
    <location>
        <begin position="150"/>
        <end position="160"/>
    </location>
</feature>
<feature type="compositionally biased region" description="Acidic residues" evidence="1">
    <location>
        <begin position="347"/>
        <end position="357"/>
    </location>
</feature>
<dbReference type="Proteomes" id="UP000077315">
    <property type="component" value="Unassembled WGS sequence"/>
</dbReference>
<feature type="region of interest" description="Disordered" evidence="1">
    <location>
        <begin position="600"/>
        <end position="622"/>
    </location>
</feature>
<protein>
    <recommendedName>
        <fullName evidence="2">CUE domain-containing protein</fullName>
    </recommendedName>
</protein>
<feature type="compositionally biased region" description="Polar residues" evidence="1">
    <location>
        <begin position="609"/>
        <end position="620"/>
    </location>
</feature>
<dbReference type="PANTHER" id="PTHR16461:SF5">
    <property type="entry name" value="TOLL-INTERACTING PROTEIN"/>
    <property type="match status" value="1"/>
</dbReference>
<feature type="region of interest" description="Disordered" evidence="1">
    <location>
        <begin position="106"/>
        <end position="202"/>
    </location>
</feature>
<dbReference type="VEuPathDB" id="FungiDB:PHYBLDRAFT_167873"/>
<feature type="domain" description="CUE" evidence="2">
    <location>
        <begin position="60"/>
        <end position="103"/>
    </location>
</feature>
<feature type="compositionally biased region" description="Polar residues" evidence="1">
    <location>
        <begin position="648"/>
        <end position="664"/>
    </location>
</feature>
<evidence type="ECO:0000313" key="4">
    <source>
        <dbReference type="Proteomes" id="UP000077315"/>
    </source>
</evidence>
<dbReference type="SUPFAM" id="SSF46934">
    <property type="entry name" value="UBA-like"/>
    <property type="match status" value="1"/>
</dbReference>
<dbReference type="GO" id="GO:0043130">
    <property type="term" value="F:ubiquitin binding"/>
    <property type="evidence" value="ECO:0007669"/>
    <property type="project" value="InterPro"/>
</dbReference>
<dbReference type="EMBL" id="KV440979">
    <property type="protein sequence ID" value="OAD74464.1"/>
    <property type="molecule type" value="Genomic_DNA"/>
</dbReference>
<name>A0A167MY04_PHYB8</name>
<dbReference type="InterPro" id="IPR009060">
    <property type="entry name" value="UBA-like_sf"/>
</dbReference>
<evidence type="ECO:0000313" key="3">
    <source>
        <dbReference type="EMBL" id="OAD74464.1"/>
    </source>
</evidence>
<dbReference type="STRING" id="763407.A0A167MY04"/>
<proteinExistence type="predicted"/>
<dbReference type="GO" id="GO:0005737">
    <property type="term" value="C:cytoplasm"/>
    <property type="evidence" value="ECO:0007669"/>
    <property type="project" value="TreeGrafter"/>
</dbReference>
<feature type="compositionally biased region" description="Basic and acidic residues" evidence="1">
    <location>
        <begin position="489"/>
        <end position="498"/>
    </location>
</feature>
<dbReference type="InterPro" id="IPR041807">
    <property type="entry name" value="Cue5/Don1_CUE"/>
</dbReference>
<dbReference type="CDD" id="cd14372">
    <property type="entry name" value="CUE_Cue5p_like"/>
    <property type="match status" value="1"/>
</dbReference>
<feature type="region of interest" description="Disordered" evidence="1">
    <location>
        <begin position="21"/>
        <end position="63"/>
    </location>
</feature>
<dbReference type="AlphaFoldDB" id="A0A167MY04"/>
<feature type="region of interest" description="Disordered" evidence="1">
    <location>
        <begin position="634"/>
        <end position="665"/>
    </location>
</feature>
<accession>A0A167MY04</accession>
<feature type="compositionally biased region" description="Pro residues" evidence="1">
    <location>
        <begin position="113"/>
        <end position="129"/>
    </location>
</feature>
<organism evidence="3 4">
    <name type="scientific">Phycomyces blakesleeanus (strain ATCC 8743b / DSM 1359 / FGSC 10004 / NBRC 33097 / NRRL 1555)</name>
    <dbReference type="NCBI Taxonomy" id="763407"/>
    <lineage>
        <taxon>Eukaryota</taxon>
        <taxon>Fungi</taxon>
        <taxon>Fungi incertae sedis</taxon>
        <taxon>Mucoromycota</taxon>
        <taxon>Mucoromycotina</taxon>
        <taxon>Mucoromycetes</taxon>
        <taxon>Mucorales</taxon>
        <taxon>Phycomycetaceae</taxon>
        <taxon>Phycomyces</taxon>
    </lineage>
</organism>
<sequence length="782" mass="86935">MLLIKDMLFRAMSEANDIHQPHLTETQATQSPTTSQQSPESQEQDDSSPVAPSAPPIQQEPPAQLQTLKEAFPSVEVDVIEAILESQGGQLEAAFEALLAISDPNYRPEPTNNIPPQPAPAPHPAPHPPVQQTQPSEYYQPQREIPAQHENLQSNNNTNERIPPPKPPRPQQQRPNNFTQQSSGLQNQPYGYWAGTQDPSIQTRSQISVEEQLRMDEEFARQLAMEDANESDYQYQRKPTPETRIPKTATAEKEFPVIKEKVIEVGNAAKKKVIDLFNQFKASRNNMSSSGSSIPTTNVHYRGLPSDDGDDLLAGDMSALHLSDNDVYAQTRGVVRPRTTPENQTYIEEDQEDQEDQGELRSNIIHVNRPFVPPVKTQKYNDAWSTEEQLRSDEALARRLANEDMIERGSLGTNTSVTGIRAPSPSQSTTPTKASEDPVSNPEKEIPESSPIKEQDNKSENKAKEEEDVPYVIGDDDSDDDLVDEDEDTAVKEHPRNKYEQKPHKHFLFSISIMNTHPENIVAVPSIHQDNRVQISEQACAHLLDNAQQCLSSPGHPMTTLSPNQPFTFSPAHHEIPLHFNIGSHLTTPEEGQSLINHPLLPAREQPSGPCTPQPSSSSGAPDILHQEQILCQQQSQSPHNDLKQEQLQHASRSPSQQTPQHSGNMLEHHYGQQLSLALATATQQNQTVQLQHMYAGSQTLDTHSPMPALSQDLINQHSQAEIEHMAMLVKQNSTPLTQGAHLPVTQSVESPHQPALVPIHTPPVAMHSHPNPGREPQELNV</sequence>
<gene>
    <name evidence="3" type="ORF">PHYBLDRAFT_167873</name>
</gene>
<dbReference type="PROSITE" id="PS51140">
    <property type="entry name" value="CUE"/>
    <property type="match status" value="1"/>
</dbReference>
<evidence type="ECO:0000259" key="2">
    <source>
        <dbReference type="PROSITE" id="PS51140"/>
    </source>
</evidence>
<feature type="region of interest" description="Disordered" evidence="1">
    <location>
        <begin position="337"/>
        <end position="358"/>
    </location>
</feature>
<dbReference type="GO" id="GO:0006511">
    <property type="term" value="P:ubiquitin-dependent protein catabolic process"/>
    <property type="evidence" value="ECO:0007669"/>
    <property type="project" value="TreeGrafter"/>
</dbReference>
<feature type="region of interest" description="Disordered" evidence="1">
    <location>
        <begin position="403"/>
        <end position="498"/>
    </location>
</feature>
<dbReference type="InParanoid" id="A0A167MY04"/>
<keyword evidence="4" id="KW-1185">Reference proteome</keyword>
<dbReference type="PANTHER" id="PTHR16461">
    <property type="entry name" value="TOLL-INTERACTING PROTEIN"/>
    <property type="match status" value="1"/>
</dbReference>
<dbReference type="GeneID" id="28996643"/>
<dbReference type="RefSeq" id="XP_018292504.1">
    <property type="nucleotide sequence ID" value="XM_018435737.1"/>
</dbReference>
<dbReference type="SMART" id="SM00546">
    <property type="entry name" value="CUE"/>
    <property type="match status" value="1"/>
</dbReference>
<dbReference type="OrthoDB" id="9942608at2759"/>
<evidence type="ECO:0000256" key="1">
    <source>
        <dbReference type="SAM" id="MobiDB-lite"/>
    </source>
</evidence>
<dbReference type="InterPro" id="IPR003892">
    <property type="entry name" value="CUE"/>
</dbReference>
<feature type="compositionally biased region" description="Acidic residues" evidence="1">
    <location>
        <begin position="466"/>
        <end position="488"/>
    </location>
</feature>
<feature type="compositionally biased region" description="Polar residues" evidence="1">
    <location>
        <begin position="411"/>
        <end position="433"/>
    </location>
</feature>
<reference evidence="4" key="1">
    <citation type="submission" date="2015-06" db="EMBL/GenBank/DDBJ databases">
        <title>Expansion of signal transduction pathways in fungi by whole-genome duplication.</title>
        <authorList>
            <consortium name="DOE Joint Genome Institute"/>
            <person name="Corrochano L.M."/>
            <person name="Kuo A."/>
            <person name="Marcet-Houben M."/>
            <person name="Polaino S."/>
            <person name="Salamov A."/>
            <person name="Villalobos J.M."/>
            <person name="Alvarez M.I."/>
            <person name="Avalos J."/>
            <person name="Benito E.P."/>
            <person name="Benoit I."/>
            <person name="Burger G."/>
            <person name="Camino L.P."/>
            <person name="Canovas D."/>
            <person name="Cerda-Olmedo E."/>
            <person name="Cheng J.-F."/>
            <person name="Dominguez A."/>
            <person name="Elias M."/>
            <person name="Eslava A.P."/>
            <person name="Glaser F."/>
            <person name="Grimwood J."/>
            <person name="Gutierrez G."/>
            <person name="Heitman J."/>
            <person name="Henrissat B."/>
            <person name="Iturriaga E.A."/>
            <person name="Lang B.F."/>
            <person name="Lavin J.L."/>
            <person name="Lee S."/>
            <person name="Li W."/>
            <person name="Lindquist E."/>
            <person name="Lopez-Garcia S."/>
            <person name="Luque E.M."/>
            <person name="Marcos A.T."/>
            <person name="Martin J."/>
            <person name="McCluskey K."/>
            <person name="Medina H.R."/>
            <person name="Miralles-Duran A."/>
            <person name="Miyazaki A."/>
            <person name="Munoz-Torres E."/>
            <person name="Oguiza J.A."/>
            <person name="Ohm R."/>
            <person name="Olmedo M."/>
            <person name="Orejas M."/>
            <person name="Ortiz-Castellanos L."/>
            <person name="Pisabarro A.G."/>
            <person name="Rodriguez-Romero J."/>
            <person name="Ruiz-Herrera J."/>
            <person name="Ruiz-Vazquez R."/>
            <person name="Sanz C."/>
            <person name="Schackwitz W."/>
            <person name="Schmutz J."/>
            <person name="Shahriari M."/>
            <person name="Shelest E."/>
            <person name="Silva-Franco F."/>
            <person name="Soanes D."/>
            <person name="Syed K."/>
            <person name="Tagua V.G."/>
            <person name="Talbot N.J."/>
            <person name="Thon M."/>
            <person name="De vries R.P."/>
            <person name="Wiebenga A."/>
            <person name="Yadav J.S."/>
            <person name="Braun E.L."/>
            <person name="Baker S."/>
            <person name="Garre V."/>
            <person name="Horwitz B."/>
            <person name="Torres-Martinez S."/>
            <person name="Idnurm A."/>
            <person name="Herrera-Estrella A."/>
            <person name="Gabaldon T."/>
            <person name="Grigoriev I.V."/>
        </authorList>
    </citation>
    <scope>NUCLEOTIDE SEQUENCE [LARGE SCALE GENOMIC DNA]</scope>
    <source>
        <strain evidence="4">NRRL 1555(-)</strain>
    </source>
</reference>
<feature type="compositionally biased region" description="Basic and acidic residues" evidence="1">
    <location>
        <begin position="442"/>
        <end position="465"/>
    </location>
</feature>
<dbReference type="Pfam" id="PF02845">
    <property type="entry name" value="CUE"/>
    <property type="match status" value="1"/>
</dbReference>
<feature type="compositionally biased region" description="Polar residues" evidence="1">
    <location>
        <begin position="176"/>
        <end position="189"/>
    </location>
</feature>
<dbReference type="Gene3D" id="1.10.8.10">
    <property type="entry name" value="DNA helicase RuvA subunit, C-terminal domain"/>
    <property type="match status" value="1"/>
</dbReference>